<evidence type="ECO:0000256" key="4">
    <source>
        <dbReference type="ARBA" id="ARBA00022989"/>
    </source>
</evidence>
<dbReference type="InterPro" id="IPR018733">
    <property type="entry name" value="DUF2274"/>
</dbReference>
<protein>
    <recommendedName>
        <fullName evidence="9">DUF2274 domain-containing protein</fullName>
    </recommendedName>
</protein>
<evidence type="ECO:0000256" key="1">
    <source>
        <dbReference type="ARBA" id="ARBA00004167"/>
    </source>
</evidence>
<proteinExistence type="inferred from homology"/>
<dbReference type="Pfam" id="PF03743">
    <property type="entry name" value="TrbI"/>
    <property type="match status" value="1"/>
</dbReference>
<keyword evidence="4" id="KW-1133">Transmembrane helix</keyword>
<accession>A0ABR6RIR4</accession>
<evidence type="ECO:0000256" key="2">
    <source>
        <dbReference type="ARBA" id="ARBA00010265"/>
    </source>
</evidence>
<feature type="region of interest" description="Disordered" evidence="6">
    <location>
        <begin position="61"/>
        <end position="95"/>
    </location>
</feature>
<sequence length="204" mass="22091">MVWNRIILPDTSSLTLDNLVGTDPAGYAGLEDGVDRHWGRILAVAALTTLFWGRRGTGSARESTGWQSHRDRWTRRCAGQHQSGRAGDDPAQHERAADAYGAAGLAGPGDREPRFTASSLPANVLQPRGHAMNTAKKLRLGPLPKLESTELTFACPVSLKADLDRYATLHAQAYGEAVDATTLIPYMLDAVMAGDRGFRRLPSK</sequence>
<dbReference type="InterPro" id="IPR042217">
    <property type="entry name" value="T4SS_VirB10/TrbI"/>
</dbReference>
<dbReference type="InterPro" id="IPR005498">
    <property type="entry name" value="T4SS_VirB10/TraB/TrbI"/>
</dbReference>
<dbReference type="Pfam" id="PF10038">
    <property type="entry name" value="DUF2274"/>
    <property type="match status" value="1"/>
</dbReference>
<organism evidence="7 8">
    <name type="scientific">Comamonas odontotermitis</name>
    <dbReference type="NCBI Taxonomy" id="379895"/>
    <lineage>
        <taxon>Bacteria</taxon>
        <taxon>Pseudomonadati</taxon>
        <taxon>Pseudomonadota</taxon>
        <taxon>Betaproteobacteria</taxon>
        <taxon>Burkholderiales</taxon>
        <taxon>Comamonadaceae</taxon>
        <taxon>Comamonas</taxon>
    </lineage>
</organism>
<keyword evidence="8" id="KW-1185">Reference proteome</keyword>
<keyword evidence="5" id="KW-0472">Membrane</keyword>
<name>A0ABR6RIR4_9BURK</name>
<evidence type="ECO:0000256" key="3">
    <source>
        <dbReference type="ARBA" id="ARBA00022692"/>
    </source>
</evidence>
<comment type="similarity">
    <text evidence="2">Belongs to the TrbI/VirB10 family.</text>
</comment>
<dbReference type="Proteomes" id="UP000562492">
    <property type="component" value="Unassembled WGS sequence"/>
</dbReference>
<comment type="subcellular location">
    <subcellularLocation>
        <location evidence="1">Membrane</location>
        <topology evidence="1">Single-pass membrane protein</topology>
    </subcellularLocation>
</comment>
<evidence type="ECO:0000313" key="8">
    <source>
        <dbReference type="Proteomes" id="UP000562492"/>
    </source>
</evidence>
<dbReference type="Gene3D" id="2.40.128.260">
    <property type="entry name" value="Type IV secretion system, VirB10/TraB/TrbI"/>
    <property type="match status" value="1"/>
</dbReference>
<evidence type="ECO:0000256" key="6">
    <source>
        <dbReference type="SAM" id="MobiDB-lite"/>
    </source>
</evidence>
<evidence type="ECO:0000256" key="5">
    <source>
        <dbReference type="ARBA" id="ARBA00023136"/>
    </source>
</evidence>
<evidence type="ECO:0008006" key="9">
    <source>
        <dbReference type="Google" id="ProtNLM"/>
    </source>
</evidence>
<keyword evidence="3" id="KW-0812">Transmembrane</keyword>
<evidence type="ECO:0000313" key="7">
    <source>
        <dbReference type="EMBL" id="MBB6578934.1"/>
    </source>
</evidence>
<comment type="caution">
    <text evidence="7">The sequence shown here is derived from an EMBL/GenBank/DDBJ whole genome shotgun (WGS) entry which is preliminary data.</text>
</comment>
<dbReference type="EMBL" id="JACHKZ010000021">
    <property type="protein sequence ID" value="MBB6578934.1"/>
    <property type="molecule type" value="Genomic_DNA"/>
</dbReference>
<feature type="compositionally biased region" description="Basic and acidic residues" evidence="6">
    <location>
        <begin position="86"/>
        <end position="95"/>
    </location>
</feature>
<reference evidence="7 8" key="1">
    <citation type="submission" date="2020-08" db="EMBL/GenBank/DDBJ databases">
        <title>Functional genomics of gut bacteria from endangered species of beetles.</title>
        <authorList>
            <person name="Carlos-Shanley C."/>
        </authorList>
    </citation>
    <scope>NUCLEOTIDE SEQUENCE [LARGE SCALE GENOMIC DNA]</scope>
    <source>
        <strain evidence="7 8">S00124</strain>
    </source>
</reference>
<gene>
    <name evidence="7" type="ORF">HNP33_003039</name>
</gene>